<dbReference type="PANTHER" id="PTHR11347">
    <property type="entry name" value="CYCLIC NUCLEOTIDE PHOSPHODIESTERASE"/>
    <property type="match status" value="1"/>
</dbReference>
<comment type="cofactor">
    <cofactor evidence="1">
        <name>a divalent metal cation</name>
        <dbReference type="ChEBI" id="CHEBI:60240"/>
    </cofactor>
    <text evidence="1">Binds 2 divalent metal cations per subunit. Site 1 may preferentially bind zinc ions, while site 2 has a preference for magnesium and/or manganese ions.</text>
</comment>
<dbReference type="PROSITE" id="PS51845">
    <property type="entry name" value="PDEASE_I_2"/>
    <property type="match status" value="1"/>
</dbReference>
<evidence type="ECO:0000256" key="2">
    <source>
        <dbReference type="SAM" id="MobiDB-lite"/>
    </source>
</evidence>
<dbReference type="AlphaFoldDB" id="A0A7D9HQU7"/>
<dbReference type="SUPFAM" id="SSF109604">
    <property type="entry name" value="HD-domain/PDEase-like"/>
    <property type="match status" value="1"/>
</dbReference>
<accession>A0A7D9HQU7</accession>
<feature type="region of interest" description="Disordered" evidence="2">
    <location>
        <begin position="572"/>
        <end position="623"/>
    </location>
</feature>
<sequence length="687" mass="77278">MLSDLLADSNLPANVASTLKAISTMIAQPTFSSFARGVNSMSPLVESRFVPDEKICEQPDMRDDGWRSRPHHNRRMSNLFTTTTSATGMPTVERDGGVSIPNNIGHTIPGSPRSGSPTFLPSSKLLRQAKSLPHNMPHLQDNAKPNEARSSSPVLRKIPSENGAFTAVNEEKPKLEESCKNCGCSETHVTTSEDSETCESSNELTFPAMSFYGKRKPTVDEILEKSKNIKQSEEVEKLYDKIDSWNFPIFDVWENGNVLRGVAFKIFKKSGFFEKFRIREQVFLNYFTALDAGYNDIPYHNSAHAADVLHGVYYFTTQRIAGFCPFDSSDRNSDSDSVSGDQSDEATECVEQYDRLTSCIPDLERFALYSAAAMHDYDHPGRTNAFVVATLEPQALLYNDRSVLENHHAAQAFSLLLSNPEYNYVESLTTADFKRFRFLVIEAVLATDLKRHFDVLQEFTAKVDSGAGIDWSLEADRLLASQVCIKMADISGPTKQKDIHQRWTERIVEEFYEQGEDELNKGLPVSPYMDRKVPLIAQLQETFIKHLVAPLFRSYRSAGLLPGVWVTSSEYDVTNDSDNDSSTKDDESTEHSDSGVGHHRSYPGKKRLGKKKKRRKRRRASKEIHCEIMENIESNYQMWSRRIKEMELEKQACSKGKAKDNPPESGGITEEDDSSQGGAADTRETEV</sequence>
<dbReference type="Proteomes" id="UP001152795">
    <property type="component" value="Unassembled WGS sequence"/>
</dbReference>
<gene>
    <name evidence="3" type="ORF">PACLA_8A033260</name>
</gene>
<dbReference type="OrthoDB" id="189220at2759"/>
<feature type="compositionally biased region" description="Basic residues" evidence="2">
    <location>
        <begin position="597"/>
        <end position="620"/>
    </location>
</feature>
<keyword evidence="4" id="KW-1185">Reference proteome</keyword>
<dbReference type="InterPro" id="IPR036971">
    <property type="entry name" value="PDEase_catalytic_dom_sf"/>
</dbReference>
<organism evidence="3 4">
    <name type="scientific">Paramuricea clavata</name>
    <name type="common">Red gorgonian</name>
    <name type="synonym">Violescent sea-whip</name>
    <dbReference type="NCBI Taxonomy" id="317549"/>
    <lineage>
        <taxon>Eukaryota</taxon>
        <taxon>Metazoa</taxon>
        <taxon>Cnidaria</taxon>
        <taxon>Anthozoa</taxon>
        <taxon>Octocorallia</taxon>
        <taxon>Malacalcyonacea</taxon>
        <taxon>Plexauridae</taxon>
        <taxon>Paramuricea</taxon>
    </lineage>
</organism>
<evidence type="ECO:0000313" key="4">
    <source>
        <dbReference type="Proteomes" id="UP001152795"/>
    </source>
</evidence>
<protein>
    <recommendedName>
        <fullName evidence="1">Phosphodiesterase</fullName>
        <ecNumber evidence="1">3.1.4.-</ecNumber>
    </recommendedName>
</protein>
<dbReference type="GO" id="GO:0007165">
    <property type="term" value="P:signal transduction"/>
    <property type="evidence" value="ECO:0007669"/>
    <property type="project" value="InterPro"/>
</dbReference>
<dbReference type="GO" id="GO:0004114">
    <property type="term" value="F:3',5'-cyclic-nucleotide phosphodiesterase activity"/>
    <property type="evidence" value="ECO:0007669"/>
    <property type="project" value="InterPro"/>
</dbReference>
<feature type="region of interest" description="Disordered" evidence="2">
    <location>
        <begin position="649"/>
        <end position="687"/>
    </location>
</feature>
<keyword evidence="1" id="KW-0378">Hydrolase</keyword>
<feature type="compositionally biased region" description="Basic and acidic residues" evidence="2">
    <location>
        <begin position="649"/>
        <end position="662"/>
    </location>
</feature>
<dbReference type="PROSITE" id="PS00126">
    <property type="entry name" value="PDEASE_I_1"/>
    <property type="match status" value="1"/>
</dbReference>
<dbReference type="Gene3D" id="1.10.1300.10">
    <property type="entry name" value="3'5'-cyclic nucleotide phosphodiesterase, catalytic domain"/>
    <property type="match status" value="1"/>
</dbReference>
<keyword evidence="1" id="KW-0479">Metal-binding</keyword>
<evidence type="ECO:0000313" key="3">
    <source>
        <dbReference type="EMBL" id="CAB3990602.1"/>
    </source>
</evidence>
<reference evidence="3" key="1">
    <citation type="submission" date="2020-04" db="EMBL/GenBank/DDBJ databases">
        <authorList>
            <person name="Alioto T."/>
            <person name="Alioto T."/>
            <person name="Gomez Garrido J."/>
        </authorList>
    </citation>
    <scope>NUCLEOTIDE SEQUENCE</scope>
    <source>
        <strain evidence="3">A484AB</strain>
    </source>
</reference>
<dbReference type="Pfam" id="PF00233">
    <property type="entry name" value="PDEase_I"/>
    <property type="match status" value="1"/>
</dbReference>
<comment type="caution">
    <text evidence="3">The sequence shown here is derived from an EMBL/GenBank/DDBJ whole genome shotgun (WGS) entry which is preliminary data.</text>
</comment>
<comment type="similarity">
    <text evidence="1">Belongs to the cyclic nucleotide phosphodiesterase family.</text>
</comment>
<proteinExistence type="inferred from homology"/>
<dbReference type="GO" id="GO:0046872">
    <property type="term" value="F:metal ion binding"/>
    <property type="evidence" value="ECO:0007669"/>
    <property type="project" value="UniProtKB-KW"/>
</dbReference>
<dbReference type="EC" id="3.1.4.-" evidence="1"/>
<feature type="compositionally biased region" description="Basic and acidic residues" evidence="2">
    <location>
        <begin position="581"/>
        <end position="593"/>
    </location>
</feature>
<name>A0A7D9HQU7_PARCT</name>
<dbReference type="InterPro" id="IPR023174">
    <property type="entry name" value="PDEase_CS"/>
</dbReference>
<evidence type="ECO:0000256" key="1">
    <source>
        <dbReference type="RuleBase" id="RU363067"/>
    </source>
</evidence>
<dbReference type="InterPro" id="IPR002073">
    <property type="entry name" value="PDEase_catalytic_dom"/>
</dbReference>
<dbReference type="EMBL" id="CACRXK020001688">
    <property type="protein sequence ID" value="CAB3990602.1"/>
    <property type="molecule type" value="Genomic_DNA"/>
</dbReference>